<dbReference type="AlphaFoldDB" id="A0A316AP25"/>
<evidence type="ECO:0000313" key="1">
    <source>
        <dbReference type="EMBL" id="PWJ59453.1"/>
    </source>
</evidence>
<keyword evidence="2" id="KW-1185">Reference proteome</keyword>
<sequence length="50" mass="5980">MGSFKSTCFRKNSQNLLHSVRICIFPLYLDTYIKQKADQIQDLTRFLFYS</sequence>
<dbReference type="Proteomes" id="UP000245880">
    <property type="component" value="Unassembled WGS sequence"/>
</dbReference>
<name>A0A316AP25_9BACT</name>
<accession>A0A316AP25</accession>
<gene>
    <name evidence="1" type="ORF">CLV98_102286</name>
</gene>
<reference evidence="1 2" key="1">
    <citation type="submission" date="2018-03" db="EMBL/GenBank/DDBJ databases">
        <title>Genomic Encyclopedia of Archaeal and Bacterial Type Strains, Phase II (KMG-II): from individual species to whole genera.</title>
        <authorList>
            <person name="Goeker M."/>
        </authorList>
    </citation>
    <scope>NUCLEOTIDE SEQUENCE [LARGE SCALE GENOMIC DNA]</scope>
    <source>
        <strain evidence="1 2">DSM 100346</strain>
    </source>
</reference>
<dbReference type="EMBL" id="QGDT01000002">
    <property type="protein sequence ID" value="PWJ59453.1"/>
    <property type="molecule type" value="Genomic_DNA"/>
</dbReference>
<protein>
    <submittedName>
        <fullName evidence="1">Uncharacterized protein</fullName>
    </submittedName>
</protein>
<proteinExistence type="predicted"/>
<evidence type="ECO:0000313" key="2">
    <source>
        <dbReference type="Proteomes" id="UP000245880"/>
    </source>
</evidence>
<organism evidence="1 2">
    <name type="scientific">Dyadobacter jejuensis</name>
    <dbReference type="NCBI Taxonomy" id="1082580"/>
    <lineage>
        <taxon>Bacteria</taxon>
        <taxon>Pseudomonadati</taxon>
        <taxon>Bacteroidota</taxon>
        <taxon>Cytophagia</taxon>
        <taxon>Cytophagales</taxon>
        <taxon>Spirosomataceae</taxon>
        <taxon>Dyadobacter</taxon>
    </lineage>
</organism>
<comment type="caution">
    <text evidence="1">The sequence shown here is derived from an EMBL/GenBank/DDBJ whole genome shotgun (WGS) entry which is preliminary data.</text>
</comment>